<dbReference type="EMBL" id="CP130612">
    <property type="protein sequence ID" value="WKW12510.1"/>
    <property type="molecule type" value="Genomic_DNA"/>
</dbReference>
<feature type="domain" description="Aminodeoxyfutalosine deaminase/Imidazolonepropionase-like composite" evidence="10">
    <location>
        <begin position="41"/>
        <end position="60"/>
    </location>
</feature>
<evidence type="ECO:0000256" key="7">
    <source>
        <dbReference type="ARBA" id="ARBA00023004"/>
    </source>
</evidence>
<feature type="binding site" evidence="8">
    <location>
        <position position="184"/>
    </location>
    <ligand>
        <name>4-imidazolone-5-propanoate</name>
        <dbReference type="ChEBI" id="CHEBI:77893"/>
    </ligand>
</feature>
<evidence type="ECO:0000313" key="11">
    <source>
        <dbReference type="EMBL" id="WKW12510.1"/>
    </source>
</evidence>
<dbReference type="PANTHER" id="PTHR42752">
    <property type="entry name" value="IMIDAZOLONEPROPIONASE"/>
    <property type="match status" value="1"/>
</dbReference>
<evidence type="ECO:0000256" key="6">
    <source>
        <dbReference type="ARBA" id="ARBA00022833"/>
    </source>
</evidence>
<feature type="domain" description="Amidohydrolase 3" evidence="9">
    <location>
        <begin position="118"/>
        <end position="415"/>
    </location>
</feature>
<dbReference type="HAMAP" id="MF_00372">
    <property type="entry name" value="HutI"/>
    <property type="match status" value="1"/>
</dbReference>
<feature type="binding site" evidence="8">
    <location>
        <position position="329"/>
    </location>
    <ligand>
        <name>N-formimidoyl-L-glutamate</name>
        <dbReference type="ChEBI" id="CHEBI:58928"/>
    </ligand>
</feature>
<evidence type="ECO:0000313" key="12">
    <source>
        <dbReference type="EMBL" id="WKW15417.1"/>
    </source>
</evidence>
<dbReference type="Pfam" id="PF07969">
    <property type="entry name" value="Amidohydro_3"/>
    <property type="match status" value="1"/>
</dbReference>
<feature type="binding site" evidence="8">
    <location>
        <position position="252"/>
    </location>
    <ligand>
        <name>Fe(3+)</name>
        <dbReference type="ChEBI" id="CHEBI:29034"/>
    </ligand>
</feature>
<protein>
    <recommendedName>
        <fullName evidence="1 8">Imidazolonepropionase</fullName>
        <ecNumber evidence="1 8">3.5.2.7</ecNumber>
    </recommendedName>
    <alternativeName>
        <fullName evidence="8">Imidazolone-5-propionate hydrolase</fullName>
    </alternativeName>
</protein>
<keyword evidence="2 8" id="KW-0963">Cytoplasm</keyword>
<feature type="binding site" evidence="8">
    <location>
        <position position="81"/>
    </location>
    <ligand>
        <name>Fe(3+)</name>
        <dbReference type="ChEBI" id="CHEBI:29034"/>
    </ligand>
</feature>
<feature type="binding site" evidence="8">
    <location>
        <position position="255"/>
    </location>
    <ligand>
        <name>4-imidazolone-5-propanoate</name>
        <dbReference type="ChEBI" id="CHEBI:77893"/>
    </ligand>
</feature>
<keyword evidence="7 8" id="KW-0408">Iron</keyword>
<dbReference type="Gene3D" id="3.20.20.140">
    <property type="entry name" value="Metal-dependent hydrolases"/>
    <property type="match status" value="1"/>
</dbReference>
<dbReference type="InterPro" id="IPR032466">
    <property type="entry name" value="Metal_Hydrolase"/>
</dbReference>
<dbReference type="Pfam" id="PF22039">
    <property type="entry name" value="HUTI_composite_bact"/>
    <property type="match status" value="1"/>
</dbReference>
<dbReference type="PANTHER" id="PTHR42752:SF1">
    <property type="entry name" value="IMIDAZOLONEPROPIONASE-RELATED"/>
    <property type="match status" value="1"/>
</dbReference>
<dbReference type="InterPro" id="IPR005920">
    <property type="entry name" value="HutI"/>
</dbReference>
<keyword evidence="6 8" id="KW-0862">Zinc</keyword>
<feature type="binding site" evidence="8">
    <location>
        <position position="151"/>
    </location>
    <ligand>
        <name>N-formimidoyl-L-glutamate</name>
        <dbReference type="ChEBI" id="CHEBI:58928"/>
    </ligand>
</feature>
<feature type="binding site" evidence="8">
    <location>
        <position position="252"/>
    </location>
    <ligand>
        <name>Zn(2+)</name>
        <dbReference type="ChEBI" id="CHEBI:29105"/>
    </ligand>
</feature>
<proteinExistence type="inferred from homology"/>
<evidence type="ECO:0000256" key="1">
    <source>
        <dbReference type="ARBA" id="ARBA00012864"/>
    </source>
</evidence>
<comment type="catalytic activity">
    <reaction evidence="8">
        <text>4-imidazolone-5-propanoate + H2O = N-formimidoyl-L-glutamate</text>
        <dbReference type="Rhea" id="RHEA:23660"/>
        <dbReference type="ChEBI" id="CHEBI:15377"/>
        <dbReference type="ChEBI" id="CHEBI:58928"/>
        <dbReference type="ChEBI" id="CHEBI:77893"/>
        <dbReference type="EC" id="3.5.2.7"/>
    </reaction>
</comment>
<dbReference type="GO" id="GO:0008270">
    <property type="term" value="F:zinc ion binding"/>
    <property type="evidence" value="ECO:0007669"/>
    <property type="project" value="UniProtKB-UniRule"/>
</dbReference>
<feature type="binding site" evidence="8">
    <location>
        <position position="327"/>
    </location>
    <ligand>
        <name>Fe(3+)</name>
        <dbReference type="ChEBI" id="CHEBI:29034"/>
    </ligand>
</feature>
<dbReference type="GO" id="GO:0005506">
    <property type="term" value="F:iron ion binding"/>
    <property type="evidence" value="ECO:0007669"/>
    <property type="project" value="UniProtKB-UniRule"/>
</dbReference>
<dbReference type="NCBIfam" id="TIGR01224">
    <property type="entry name" value="hutI"/>
    <property type="match status" value="1"/>
</dbReference>
<sequence>MPTLLLNASEVVTCEGPPRARRAPEMTDAGVRANAAVAMGDDGRILAVGPDRELRAQYPGSAEIDCARGVLTPGFVDSHTHAIFGRSRHAEQELRAAGVGYMEIAKRGGGIHSSVRDLRERSEDELVALAASRLARLAAHGSTTIEVKSGYGLSLESELRTLRVIRRLAAELPVRLVPTFLGAHEIPLEYREAPRTREDYIALLVEEMLPAVARESLARFCDIFCEPGVYSAAEARRILGAARGHGMALKLHADELEHAGAAELAAEIGATSADHLAAVSELGIKALAASGTVATLLPGTMLFLGRSKQAPARAMLDAGCAIALASDFNPGTSPTVNFPLILTLGVSQLRLSVAEAFVAATVNGAAALGLAHEIGQLAPGFSADVALFDVEDHREIPYWYGDHRCVATWVRGRKVLPAGQWKT</sequence>
<feature type="binding site" evidence="8">
    <location>
        <position position="327"/>
    </location>
    <ligand>
        <name>Zn(2+)</name>
        <dbReference type="ChEBI" id="CHEBI:29105"/>
    </ligand>
</feature>
<evidence type="ECO:0000256" key="8">
    <source>
        <dbReference type="HAMAP-Rule" id="MF_00372"/>
    </source>
</evidence>
<feature type="binding site" evidence="8">
    <location>
        <position position="332"/>
    </location>
    <ligand>
        <name>4-imidazolone-5-propanoate</name>
        <dbReference type="ChEBI" id="CHEBI:77893"/>
    </ligand>
</feature>
<comment type="function">
    <text evidence="8">Catalyzes the hydrolytic cleavage of the carbon-nitrogen bond in imidazolone-5-propanoate to yield N-formimidoyl-L-glutamate. It is the third step in the universal histidine degradation pathway.</text>
</comment>
<dbReference type="EC" id="3.5.2.7" evidence="1 8"/>
<accession>A0AA49Q7T9</accession>
<evidence type="ECO:0000256" key="4">
    <source>
        <dbReference type="ARBA" id="ARBA00022801"/>
    </source>
</evidence>
<feature type="binding site" evidence="8">
    <location>
        <position position="79"/>
    </location>
    <ligand>
        <name>Fe(3+)</name>
        <dbReference type="ChEBI" id="CHEBI:29034"/>
    </ligand>
</feature>
<comment type="subcellular location">
    <subcellularLocation>
        <location evidence="8">Cytoplasm</location>
    </subcellularLocation>
</comment>
<evidence type="ECO:0000256" key="5">
    <source>
        <dbReference type="ARBA" id="ARBA00022808"/>
    </source>
</evidence>
<dbReference type="GO" id="GO:0019556">
    <property type="term" value="P:L-histidine catabolic process to glutamate and formamide"/>
    <property type="evidence" value="ECO:0007669"/>
    <property type="project" value="UniProtKB-UniRule"/>
</dbReference>
<dbReference type="AlphaFoldDB" id="A0AA49Q5T7"/>
<organism evidence="11">
    <name type="scientific">Pseudogemmatithrix spongiicola</name>
    <dbReference type="NCBI Taxonomy" id="3062599"/>
    <lineage>
        <taxon>Bacteria</taxon>
        <taxon>Pseudomonadati</taxon>
        <taxon>Gemmatimonadota</taxon>
        <taxon>Gemmatimonadia</taxon>
        <taxon>Gemmatimonadales</taxon>
        <taxon>Gemmatimonadaceae</taxon>
        <taxon>Pseudogemmatithrix</taxon>
    </lineage>
</organism>
<dbReference type="SUPFAM" id="SSF51556">
    <property type="entry name" value="Metallo-dependent hydrolases"/>
    <property type="match status" value="1"/>
</dbReference>
<feature type="binding site" evidence="8">
    <location>
        <position position="151"/>
    </location>
    <ligand>
        <name>4-imidazolone-5-propanoate</name>
        <dbReference type="ChEBI" id="CHEBI:77893"/>
    </ligand>
</feature>
<feature type="binding site" evidence="8">
    <location>
        <position position="331"/>
    </location>
    <ligand>
        <name>N-formimidoyl-L-glutamate</name>
        <dbReference type="ChEBI" id="CHEBI:58928"/>
    </ligand>
</feature>
<keyword evidence="4 8" id="KW-0378">Hydrolase</keyword>
<dbReference type="FunFam" id="3.20.20.140:FF:000007">
    <property type="entry name" value="Imidazolonepropionase"/>
    <property type="match status" value="1"/>
</dbReference>
<name>A0AA49Q5T7_9BACT</name>
<evidence type="ECO:0000256" key="2">
    <source>
        <dbReference type="ARBA" id="ARBA00022490"/>
    </source>
</evidence>
<dbReference type="KEGG" id="pspc:Strain318_001802"/>
<dbReference type="GO" id="GO:0005737">
    <property type="term" value="C:cytoplasm"/>
    <property type="evidence" value="ECO:0007669"/>
    <property type="project" value="UniProtKB-SubCell"/>
</dbReference>
<keyword evidence="13" id="KW-1185">Reference proteome</keyword>
<dbReference type="EMBL" id="CP130613">
    <property type="protein sequence ID" value="WKW15417.1"/>
    <property type="molecule type" value="Genomic_DNA"/>
</dbReference>
<comment type="cofactor">
    <cofactor evidence="8">
        <name>Zn(2+)</name>
        <dbReference type="ChEBI" id="CHEBI:29105"/>
    </cofactor>
    <cofactor evidence="8">
        <name>Fe(3+)</name>
        <dbReference type="ChEBI" id="CHEBI:29034"/>
    </cofactor>
    <text evidence="8">Binds 1 zinc or iron ion per subunit.</text>
</comment>
<evidence type="ECO:0000256" key="3">
    <source>
        <dbReference type="ARBA" id="ARBA00022723"/>
    </source>
</evidence>
<evidence type="ECO:0000259" key="10">
    <source>
        <dbReference type="Pfam" id="PF22039"/>
    </source>
</evidence>
<feature type="binding site" evidence="8">
    <location>
        <position position="79"/>
    </location>
    <ligand>
        <name>Zn(2+)</name>
        <dbReference type="ChEBI" id="CHEBI:29105"/>
    </ligand>
</feature>
<dbReference type="InterPro" id="IPR011059">
    <property type="entry name" value="Metal-dep_hydrolase_composite"/>
</dbReference>
<keyword evidence="5 8" id="KW-0369">Histidine metabolism</keyword>
<evidence type="ECO:0000313" key="13">
    <source>
        <dbReference type="Proteomes" id="UP001229955"/>
    </source>
</evidence>
<dbReference type="RefSeq" id="WP_367885387.1">
    <property type="nucleotide sequence ID" value="NZ_CP130612.1"/>
</dbReference>
<dbReference type="InterPro" id="IPR013108">
    <property type="entry name" value="Amidohydro_3"/>
</dbReference>
<feature type="binding site" evidence="8">
    <location>
        <position position="81"/>
    </location>
    <ligand>
        <name>Zn(2+)</name>
        <dbReference type="ChEBI" id="CHEBI:29105"/>
    </ligand>
</feature>
<reference evidence="11" key="1">
    <citation type="submission" date="2023-07" db="EMBL/GenBank/DDBJ databases">
        <authorList>
            <person name="Haufschild T."/>
            <person name="Kallscheuer N."/>
            <person name="Hammer J."/>
            <person name="Kohn T."/>
            <person name="Kabuu M."/>
            <person name="Jogler M."/>
            <person name="Wohfarth N."/>
            <person name="Heuer A."/>
            <person name="Rohde M."/>
            <person name="van Teeseling M.C.F."/>
            <person name="Jogler C."/>
        </authorList>
    </citation>
    <scope>NUCLEOTIDE SEQUENCE</scope>
    <source>
        <strain evidence="11">Strain 138</strain>
        <strain evidence="12">Strain 318</strain>
    </source>
</reference>
<dbReference type="Gene3D" id="2.30.40.10">
    <property type="entry name" value="Urease, subunit C, domain 1"/>
    <property type="match status" value="1"/>
</dbReference>
<accession>A0AA49Q5T7</accession>
<dbReference type="Proteomes" id="UP001229955">
    <property type="component" value="Chromosome"/>
</dbReference>
<keyword evidence="3 8" id="KW-0479">Metal-binding</keyword>
<comment type="similarity">
    <text evidence="8">Belongs to the metallo-dependent hydrolases superfamily. HutI family.</text>
</comment>
<dbReference type="InterPro" id="IPR054418">
    <property type="entry name" value="MQNX/HUTI_composite_N"/>
</dbReference>
<gene>
    <name evidence="8 11" type="primary">hutI</name>
    <name evidence="11" type="ORF">Strain138_001803</name>
    <name evidence="12" type="ORF">Strain318_001802</name>
</gene>
<comment type="pathway">
    <text evidence="8">Amino-acid degradation; L-histidine degradation into L-glutamate; N-formimidoyl-L-glutamate from L-histidine: step 3/3.</text>
</comment>
<evidence type="ECO:0000259" key="9">
    <source>
        <dbReference type="Pfam" id="PF07969"/>
    </source>
</evidence>
<feature type="binding site" evidence="8">
    <location>
        <position position="88"/>
    </location>
    <ligand>
        <name>4-imidazolone-5-propanoate</name>
        <dbReference type="ChEBI" id="CHEBI:77893"/>
    </ligand>
</feature>
<dbReference type="GO" id="GO:0050480">
    <property type="term" value="F:imidazolonepropionase activity"/>
    <property type="evidence" value="ECO:0007669"/>
    <property type="project" value="UniProtKB-UniRule"/>
</dbReference>
<dbReference type="SUPFAM" id="SSF51338">
    <property type="entry name" value="Composite domain of metallo-dependent hydrolases"/>
    <property type="match status" value="1"/>
</dbReference>